<dbReference type="OrthoDB" id="5006384at2759"/>
<evidence type="ECO:0000313" key="1">
    <source>
        <dbReference type="EMBL" id="KAF4943289.1"/>
    </source>
</evidence>
<keyword evidence="2" id="KW-1185">Reference proteome</keyword>
<proteinExistence type="predicted"/>
<reference evidence="1" key="2">
    <citation type="submission" date="2020-05" db="EMBL/GenBank/DDBJ databases">
        <authorList>
            <person name="Kim H.-S."/>
            <person name="Proctor R.H."/>
            <person name="Brown D.W."/>
        </authorList>
    </citation>
    <scope>NUCLEOTIDE SEQUENCE</scope>
    <source>
        <strain evidence="1">NRRL 20472</strain>
    </source>
</reference>
<sequence>MDFVIDKRQEIVLPVKLRDGTVSTMAEETVHYFNEDVLMAFWLSRGSRETASGVGKRGIYRVLAYRSLFHQATNDTSFGYTGQDISHDKVRGLKQAWSKPSRPKRFAISTTSGVCPVIVAHVGRCLRGRMPPLVMGWQLYVRVV</sequence>
<dbReference type="AlphaFoldDB" id="A0A8H4SPV0"/>
<dbReference type="Proteomes" id="UP000622797">
    <property type="component" value="Unassembled WGS sequence"/>
</dbReference>
<evidence type="ECO:0000313" key="2">
    <source>
        <dbReference type="Proteomes" id="UP000622797"/>
    </source>
</evidence>
<dbReference type="EMBL" id="JABEXW010001594">
    <property type="protein sequence ID" value="KAF4943289.1"/>
    <property type="molecule type" value="Genomic_DNA"/>
</dbReference>
<organism evidence="1 2">
    <name type="scientific">Fusarium sarcochroum</name>
    <dbReference type="NCBI Taxonomy" id="1208366"/>
    <lineage>
        <taxon>Eukaryota</taxon>
        <taxon>Fungi</taxon>
        <taxon>Dikarya</taxon>
        <taxon>Ascomycota</taxon>
        <taxon>Pezizomycotina</taxon>
        <taxon>Sordariomycetes</taxon>
        <taxon>Hypocreomycetidae</taxon>
        <taxon>Hypocreales</taxon>
        <taxon>Nectriaceae</taxon>
        <taxon>Fusarium</taxon>
        <taxon>Fusarium lateritium species complex</taxon>
    </lineage>
</organism>
<name>A0A8H4SPV0_9HYPO</name>
<protein>
    <submittedName>
        <fullName evidence="1">Uncharacterized protein</fullName>
    </submittedName>
</protein>
<comment type="caution">
    <text evidence="1">The sequence shown here is derived from an EMBL/GenBank/DDBJ whole genome shotgun (WGS) entry which is preliminary data.</text>
</comment>
<accession>A0A8H4SPV0</accession>
<reference evidence="1" key="1">
    <citation type="journal article" date="2020" name="BMC Genomics">
        <title>Correction to: Identification and distribution of gene clusters required for synthesis of sphingolipid metabolism inhibitors in diverse species of the filamentous fungus Fusarium.</title>
        <authorList>
            <person name="Kim H.S."/>
            <person name="Lohmar J.M."/>
            <person name="Busman M."/>
            <person name="Brown D.W."/>
            <person name="Naumann T.A."/>
            <person name="Divon H.H."/>
            <person name="Lysoe E."/>
            <person name="Uhlig S."/>
            <person name="Proctor R.H."/>
        </authorList>
    </citation>
    <scope>NUCLEOTIDE SEQUENCE</scope>
    <source>
        <strain evidence="1">NRRL 20472</strain>
    </source>
</reference>
<gene>
    <name evidence="1" type="ORF">FSARC_14961</name>
</gene>